<dbReference type="GO" id="GO:0016020">
    <property type="term" value="C:membrane"/>
    <property type="evidence" value="ECO:0007669"/>
    <property type="project" value="InterPro"/>
</dbReference>
<dbReference type="InterPro" id="IPR011712">
    <property type="entry name" value="Sig_transdc_His_kin_sub3_dim/P"/>
</dbReference>
<accession>A0A098BK66</accession>
<dbReference type="NCBIfam" id="NF047786">
    <property type="entry name" value="his_kin_MadS"/>
    <property type="match status" value="1"/>
</dbReference>
<dbReference type="PANTHER" id="PTHR24421:SF61">
    <property type="entry name" value="OXYGEN SENSOR HISTIDINE KINASE NREB"/>
    <property type="match status" value="1"/>
</dbReference>
<feature type="region of interest" description="Disordered" evidence="5">
    <location>
        <begin position="448"/>
        <end position="479"/>
    </location>
</feature>
<proteinExistence type="predicted"/>
<dbReference type="Pfam" id="PF07730">
    <property type="entry name" value="HisKA_3"/>
    <property type="match status" value="1"/>
</dbReference>
<evidence type="ECO:0000256" key="1">
    <source>
        <dbReference type="ARBA" id="ARBA00022679"/>
    </source>
</evidence>
<keyword evidence="1" id="KW-0808">Transferase</keyword>
<evidence type="ECO:0000256" key="5">
    <source>
        <dbReference type="SAM" id="MobiDB-lite"/>
    </source>
</evidence>
<keyword evidence="2 8" id="KW-0418">Kinase</keyword>
<dbReference type="InterPro" id="IPR036890">
    <property type="entry name" value="HATPase_C_sf"/>
</dbReference>
<dbReference type="CDD" id="cd16917">
    <property type="entry name" value="HATPase_UhpB-NarQ-NarX-like"/>
    <property type="match status" value="1"/>
</dbReference>
<dbReference type="InterPro" id="IPR029016">
    <property type="entry name" value="GAF-like_dom_sf"/>
</dbReference>
<evidence type="ECO:0000256" key="4">
    <source>
        <dbReference type="SAM" id="Coils"/>
    </source>
</evidence>
<keyword evidence="4" id="KW-0175">Coiled coil</keyword>
<evidence type="ECO:0000259" key="7">
    <source>
        <dbReference type="Pfam" id="PF07730"/>
    </source>
</evidence>
<dbReference type="eggNOG" id="COG4585">
    <property type="taxonomic scope" value="Bacteria"/>
</dbReference>
<name>A0A098BK66_9NOCA</name>
<dbReference type="GO" id="GO:0046983">
    <property type="term" value="F:protein dimerization activity"/>
    <property type="evidence" value="ECO:0007669"/>
    <property type="project" value="InterPro"/>
</dbReference>
<evidence type="ECO:0000256" key="3">
    <source>
        <dbReference type="ARBA" id="ARBA00023012"/>
    </source>
</evidence>
<keyword evidence="3" id="KW-0902">Two-component regulatory system</keyword>
<dbReference type="AlphaFoldDB" id="A0A098BK66"/>
<organism evidence="8 9">
    <name type="scientific">Rhodococcus ruber</name>
    <dbReference type="NCBI Taxonomy" id="1830"/>
    <lineage>
        <taxon>Bacteria</taxon>
        <taxon>Bacillati</taxon>
        <taxon>Actinomycetota</taxon>
        <taxon>Actinomycetes</taxon>
        <taxon>Mycobacteriales</taxon>
        <taxon>Nocardiaceae</taxon>
        <taxon>Rhodococcus</taxon>
    </lineage>
</organism>
<protein>
    <submittedName>
        <fullName evidence="8">Putative two-component system sensor kinase</fullName>
    </submittedName>
</protein>
<evidence type="ECO:0000313" key="8">
    <source>
        <dbReference type="EMBL" id="CDZ89098.1"/>
    </source>
</evidence>
<gene>
    <name evidence="8" type="ORF">RHRU231_450265</name>
</gene>
<dbReference type="InterPro" id="IPR050482">
    <property type="entry name" value="Sensor_HK_TwoCompSys"/>
</dbReference>
<dbReference type="InterPro" id="IPR003594">
    <property type="entry name" value="HATPase_dom"/>
</dbReference>
<dbReference type="EMBL" id="CCSD01000056">
    <property type="protein sequence ID" value="CDZ89098.1"/>
    <property type="molecule type" value="Genomic_DNA"/>
</dbReference>
<sequence>MTAPDLSRLTGLRSGKPTFYTQYRGAAERLERVVHALELISRALVRTVEGPETLICAVAEAARAHLSARWVVFALTDRTLPDAGPRRLVLGPDATPFLVDNVEGPPLPDDVVRCLEDIRSGSIGRDATVDTHRAFVPIVLDGGVAGAIAAWTPEHRTIDGTDHAVLSILASQTAVALQNSALYQRGQLLLGRAEQAYQEANRAAADLQARNAELEATLRQLELTQRQLGAAHRHQALDEERHRIARELHDSVTQAVLSAGMQIEVCRSDIPDAERGERLDLAKELTRRAVEQLRSAIYALNHPSDSDRTSLPEMLEQLCSAHTPGELDITVRVGGPPVELPGEAEHSLLRIAGEALFNAAVHANARRVVLRLTYRPDSVLLSVADDGDGDPARMRLMLRLAADNDWDGRHRGLANMQARAHELGGTLEVRRARLGGVRVAVRIPVPEPAVDAERDADETTGTSGNSAAPAPAARTGDQR</sequence>
<dbReference type="SUPFAM" id="SSF55874">
    <property type="entry name" value="ATPase domain of HSP90 chaperone/DNA topoisomerase II/histidine kinase"/>
    <property type="match status" value="1"/>
</dbReference>
<dbReference type="OrthoDB" id="227596at2"/>
<dbReference type="Gene3D" id="1.20.5.1930">
    <property type="match status" value="1"/>
</dbReference>
<dbReference type="SUPFAM" id="SSF55781">
    <property type="entry name" value="GAF domain-like"/>
    <property type="match status" value="1"/>
</dbReference>
<feature type="domain" description="Histidine kinase/HSP90-like ATPase" evidence="6">
    <location>
        <begin position="345"/>
        <end position="446"/>
    </location>
</feature>
<dbReference type="Gene3D" id="3.30.565.10">
    <property type="entry name" value="Histidine kinase-like ATPase, C-terminal domain"/>
    <property type="match status" value="1"/>
</dbReference>
<dbReference type="Gene3D" id="3.30.450.40">
    <property type="match status" value="1"/>
</dbReference>
<dbReference type="PANTHER" id="PTHR24421">
    <property type="entry name" value="NITRATE/NITRITE SENSOR PROTEIN NARX-RELATED"/>
    <property type="match status" value="1"/>
</dbReference>
<dbReference type="RefSeq" id="WP_040272186.1">
    <property type="nucleotide sequence ID" value="NZ_JASHLB010000006.1"/>
</dbReference>
<feature type="coiled-coil region" evidence="4">
    <location>
        <begin position="190"/>
        <end position="231"/>
    </location>
</feature>
<feature type="domain" description="Signal transduction histidine kinase subgroup 3 dimerisation and phosphoacceptor" evidence="7">
    <location>
        <begin position="240"/>
        <end position="303"/>
    </location>
</feature>
<evidence type="ECO:0000256" key="2">
    <source>
        <dbReference type="ARBA" id="ARBA00022777"/>
    </source>
</evidence>
<dbReference type="GO" id="GO:0000155">
    <property type="term" value="F:phosphorelay sensor kinase activity"/>
    <property type="evidence" value="ECO:0007669"/>
    <property type="project" value="InterPro"/>
</dbReference>
<dbReference type="Pfam" id="PF02518">
    <property type="entry name" value="HATPase_c"/>
    <property type="match status" value="1"/>
</dbReference>
<reference evidence="8 9" key="1">
    <citation type="journal article" date="2014" name="Genome Announc.">
        <title>Draft Genome Sequence of Propane- and Butane-Oxidizing Actinobacterium Rhodococcus ruber IEGM 231.</title>
        <authorList>
            <person name="Ivshina I.B."/>
            <person name="Kuyukina M.S."/>
            <person name="Krivoruchko A.V."/>
            <person name="Barbe V."/>
            <person name="Fischer C."/>
        </authorList>
    </citation>
    <scope>NUCLEOTIDE SEQUENCE [LARGE SCALE GENOMIC DNA]</scope>
</reference>
<evidence type="ECO:0000313" key="9">
    <source>
        <dbReference type="Proteomes" id="UP000042997"/>
    </source>
</evidence>
<dbReference type="Proteomes" id="UP000042997">
    <property type="component" value="Unassembled WGS sequence"/>
</dbReference>
<evidence type="ECO:0000259" key="6">
    <source>
        <dbReference type="Pfam" id="PF02518"/>
    </source>
</evidence>